<sequence length="936" mass="100132">MLVGLLSLVVLGALVGGVPYALVRFVGSPLPEGPLDLSLLTQQLTVEAVLGFITVFVWLAWFQLVLCLVVEVQAGLRGVGVPARVPLAGATQAVVHKLVVAVLLLFTATTAIMPAFTQIQAKPHQPVVAASPAAQPVVADGVRLMAAQSPEEADGETAKIYKVQPPHGRHHESLWEIAEKCLGDGRRYKEIFELNKGHVQPDGSKLREASLIRPGWVMEMPADARDTLIIPKTELRDYFQHGHAVPDQGSPSRPDKPAENPQQEAPPQQQSPKPQAPPQTPQQESPRPQAPQQQAPQQSPARPDAPGTVHGEPGAPVESPPAETAEAPFPWPEALAGSSLLAAGVLTALGRRRRAQVLAREPGKMIERPEGAEARVEQALRLGADAEGIRVLDLGLRRLSQALAAQGRTLPTVYGLHLGAESMDLWIAPADPNPPEPWRAHDGGQVWRLHTASLTALSATDLADVLAPYPGLISLGVGQNGRVLADLEAAHGVIALDGPPEQRKAALAAVAVELATSTWADHMRLTLVGFGPELAALAPDRIRCVPTLAEALPELESRTAEVRRALAASGADSVLTGRCRGVSGEAWMPHYLVMADQPTKADAARLTALARTAQRLSAGYVVAGHVEGAAWTWTIDEDGTLDAGVLGFQVEAQRIPEAQYRAVASLMRTAGRKEGVRLPELTIEHPPAAEPTAEIRVLGGIAVRAPGPMQDTRRDICTEVLVYLAAHPGGVHPTVLSSAVWPRGVTAGVRDATVAMAADWLGRDGRGRANLYTDERGRLRLGSEVSVDLQQFQYLLWRSAAEPAAEAAYLSHALELVRGRLLAPRPRGRYSWLAADALEYETTARVVDAAHRLAQIRLAERDPHAAVAAARAGLRLAPDDELLWRDLLRATDSTGDPAALRAALNEIRGRADLDQLHPETESLIDELTPQLHARGA</sequence>
<dbReference type="RefSeq" id="WP_123669097.1">
    <property type="nucleotide sequence ID" value="NZ_RJKE01000001.1"/>
</dbReference>
<keyword evidence="5" id="KW-1185">Reference proteome</keyword>
<evidence type="ECO:0000313" key="4">
    <source>
        <dbReference type="EMBL" id="ROO90095.1"/>
    </source>
</evidence>
<keyword evidence="2" id="KW-1133">Transmembrane helix</keyword>
<evidence type="ECO:0000313" key="5">
    <source>
        <dbReference type="Proteomes" id="UP000272400"/>
    </source>
</evidence>
<keyword evidence="2" id="KW-0472">Membrane</keyword>
<evidence type="ECO:0000259" key="3">
    <source>
        <dbReference type="SMART" id="SM01043"/>
    </source>
</evidence>
<dbReference type="EMBL" id="RJKE01000001">
    <property type="protein sequence ID" value="ROO90095.1"/>
    <property type="molecule type" value="Genomic_DNA"/>
</dbReference>
<feature type="compositionally biased region" description="Low complexity" evidence="1">
    <location>
        <begin position="261"/>
        <end position="273"/>
    </location>
</feature>
<evidence type="ECO:0000256" key="2">
    <source>
        <dbReference type="SAM" id="Phobius"/>
    </source>
</evidence>
<dbReference type="InterPro" id="IPR052196">
    <property type="entry name" value="Bact_Kbp"/>
</dbReference>
<feature type="transmembrane region" description="Helical" evidence="2">
    <location>
        <begin position="48"/>
        <end position="72"/>
    </location>
</feature>
<keyword evidence="2" id="KW-0812">Transmembrane</keyword>
<dbReference type="InterPro" id="IPR011990">
    <property type="entry name" value="TPR-like_helical_dom_sf"/>
</dbReference>
<gene>
    <name evidence="4" type="ORF">EDD29_7811</name>
</gene>
<feature type="transmembrane region" description="Helical" evidence="2">
    <location>
        <begin position="93"/>
        <end position="116"/>
    </location>
</feature>
<comment type="caution">
    <text evidence="4">The sequence shown here is derived from an EMBL/GenBank/DDBJ whole genome shotgun (WGS) entry which is preliminary data.</text>
</comment>
<feature type="domain" description="Bacterial transcriptional activator" evidence="3">
    <location>
        <begin position="787"/>
        <end position="928"/>
    </location>
</feature>
<accession>A0A3N1D992</accession>
<reference evidence="4 5" key="1">
    <citation type="submission" date="2018-11" db="EMBL/GenBank/DDBJ databases">
        <title>Sequencing the genomes of 1000 actinobacteria strains.</title>
        <authorList>
            <person name="Klenk H.-P."/>
        </authorList>
    </citation>
    <scope>NUCLEOTIDE SEQUENCE [LARGE SCALE GENOMIC DNA]</scope>
    <source>
        <strain evidence="4 5">DSM 44254</strain>
    </source>
</reference>
<dbReference type="SMART" id="SM01043">
    <property type="entry name" value="BTAD"/>
    <property type="match status" value="1"/>
</dbReference>
<dbReference type="InterPro" id="IPR005158">
    <property type="entry name" value="BTAD"/>
</dbReference>
<dbReference type="Gene3D" id="1.25.40.10">
    <property type="entry name" value="Tetratricopeptide repeat domain"/>
    <property type="match status" value="1"/>
</dbReference>
<dbReference type="OrthoDB" id="8444614at2"/>
<dbReference type="PANTHER" id="PTHR34700:SF4">
    <property type="entry name" value="PHAGE-LIKE ELEMENT PBSX PROTEIN XKDP"/>
    <property type="match status" value="1"/>
</dbReference>
<feature type="region of interest" description="Disordered" evidence="1">
    <location>
        <begin position="242"/>
        <end position="329"/>
    </location>
</feature>
<dbReference type="SUPFAM" id="SSF48452">
    <property type="entry name" value="TPR-like"/>
    <property type="match status" value="1"/>
</dbReference>
<dbReference type="AlphaFoldDB" id="A0A3N1D992"/>
<dbReference type="PANTHER" id="PTHR34700">
    <property type="entry name" value="POTASSIUM BINDING PROTEIN KBP"/>
    <property type="match status" value="1"/>
</dbReference>
<proteinExistence type="predicted"/>
<name>A0A3N1D992_9ACTN</name>
<protein>
    <recommendedName>
        <fullName evidence="3">Bacterial transcriptional activator domain-containing protein</fullName>
    </recommendedName>
</protein>
<evidence type="ECO:0000256" key="1">
    <source>
        <dbReference type="SAM" id="MobiDB-lite"/>
    </source>
</evidence>
<organism evidence="4 5">
    <name type="scientific">Actinocorallia herbida</name>
    <dbReference type="NCBI Taxonomy" id="58109"/>
    <lineage>
        <taxon>Bacteria</taxon>
        <taxon>Bacillati</taxon>
        <taxon>Actinomycetota</taxon>
        <taxon>Actinomycetes</taxon>
        <taxon>Streptosporangiales</taxon>
        <taxon>Thermomonosporaceae</taxon>
        <taxon>Actinocorallia</taxon>
    </lineage>
</organism>
<feature type="compositionally biased region" description="Low complexity" evidence="1">
    <location>
        <begin position="281"/>
        <end position="306"/>
    </location>
</feature>
<dbReference type="Proteomes" id="UP000272400">
    <property type="component" value="Unassembled WGS sequence"/>
</dbReference>